<feature type="region of interest" description="Disordered" evidence="1">
    <location>
        <begin position="417"/>
        <end position="437"/>
    </location>
</feature>
<gene>
    <name evidence="2" type="ORF">C7M84_015749</name>
</gene>
<accession>A0A423SQ06</accession>
<organism evidence="2 3">
    <name type="scientific">Penaeus vannamei</name>
    <name type="common">Whiteleg shrimp</name>
    <name type="synonym">Litopenaeus vannamei</name>
    <dbReference type="NCBI Taxonomy" id="6689"/>
    <lineage>
        <taxon>Eukaryota</taxon>
        <taxon>Metazoa</taxon>
        <taxon>Ecdysozoa</taxon>
        <taxon>Arthropoda</taxon>
        <taxon>Crustacea</taxon>
        <taxon>Multicrustacea</taxon>
        <taxon>Malacostraca</taxon>
        <taxon>Eumalacostraca</taxon>
        <taxon>Eucarida</taxon>
        <taxon>Decapoda</taxon>
        <taxon>Dendrobranchiata</taxon>
        <taxon>Penaeoidea</taxon>
        <taxon>Penaeidae</taxon>
        <taxon>Penaeus</taxon>
    </lineage>
</organism>
<dbReference type="AlphaFoldDB" id="A0A423SQ06"/>
<keyword evidence="3" id="KW-1185">Reference proteome</keyword>
<dbReference type="Proteomes" id="UP000283509">
    <property type="component" value="Unassembled WGS sequence"/>
</dbReference>
<feature type="compositionally biased region" description="Pro residues" evidence="1">
    <location>
        <begin position="417"/>
        <end position="431"/>
    </location>
</feature>
<reference evidence="2 3" key="1">
    <citation type="submission" date="2018-04" db="EMBL/GenBank/DDBJ databases">
        <authorList>
            <person name="Zhang X."/>
            <person name="Yuan J."/>
            <person name="Li F."/>
            <person name="Xiang J."/>
        </authorList>
    </citation>
    <scope>NUCLEOTIDE SEQUENCE [LARGE SCALE GENOMIC DNA]</scope>
    <source>
        <tissue evidence="2">Muscle</tissue>
    </source>
</reference>
<evidence type="ECO:0000313" key="2">
    <source>
        <dbReference type="EMBL" id="ROT66249.1"/>
    </source>
</evidence>
<proteinExistence type="predicted"/>
<sequence length="437" mass="46769">MRASHVHRTCCFALVSTRLHYPAPPSPPTTLDMLLCTFLITWSLFACHDNRRLLSDVRDRNQNHAFNPIDAYHARTFFSAPCAHTHTPGRPGVYANTIQPVPHAINTYTIAARIHPLIPKRPLIPCRPILPFLAPPRFPPTIYISDDTRCQLSGKQVKYASKEQDNRAEQNRVNQLGSGVLTPESPSLASCTLPCSLPPSFLAPFCSCSLLDSLVALAPSVAPYCLLAPRSALHCYLCCLFVPYSLPFCLLAPSPLLPPAAPCCSLPGSLLPARSLPRPPAACLFPPWLPVACSLPPSAPCCLLVPSLAPCCLLAPSSGPLLPACSLPGSLLPARSSLAPCCPACSLPGFPVPAPPPPPPAACCSPLPARSLPHPLRLDSCATLANSFPHSKGRVCGNFLLKMISLIRASVTQFDLPPWPESQPHLTPTPTPTSRGN</sequence>
<dbReference type="EMBL" id="QCYY01002968">
    <property type="protein sequence ID" value="ROT66249.1"/>
    <property type="molecule type" value="Genomic_DNA"/>
</dbReference>
<reference evidence="2 3" key="2">
    <citation type="submission" date="2019-01" db="EMBL/GenBank/DDBJ databases">
        <title>The decoding of complex shrimp genome reveals the adaptation for benthos swimmer, frequently molting mechanism and breeding impact on genome.</title>
        <authorList>
            <person name="Sun Y."/>
            <person name="Gao Y."/>
            <person name="Yu Y."/>
        </authorList>
    </citation>
    <scope>NUCLEOTIDE SEQUENCE [LARGE SCALE GENOMIC DNA]</scope>
    <source>
        <tissue evidence="2">Muscle</tissue>
    </source>
</reference>
<evidence type="ECO:0000313" key="3">
    <source>
        <dbReference type="Proteomes" id="UP000283509"/>
    </source>
</evidence>
<evidence type="ECO:0000256" key="1">
    <source>
        <dbReference type="SAM" id="MobiDB-lite"/>
    </source>
</evidence>
<comment type="caution">
    <text evidence="2">The sequence shown here is derived from an EMBL/GenBank/DDBJ whole genome shotgun (WGS) entry which is preliminary data.</text>
</comment>
<protein>
    <submittedName>
        <fullName evidence="2">Uncharacterized protein</fullName>
    </submittedName>
</protein>
<name>A0A423SQ06_PENVA</name>